<sequence>MLQPYIHDTDATNRNEIMIAGMCYTTVYDVEQVEKLVDGADTMDTGTTNVLWCLPLDTVVWPYEFTKVVKKYNISRFENEEKMLQYFFNQIRDIDPDIVMSHG</sequence>
<gene>
    <name evidence="2" type="primary">DPOLA_1</name>
    <name evidence="2" type="ORF">CM83_99604</name>
</gene>
<dbReference type="InterPro" id="IPR012337">
    <property type="entry name" value="RNaseH-like_sf"/>
</dbReference>
<evidence type="ECO:0000313" key="2">
    <source>
        <dbReference type="EMBL" id="JAG39036.1"/>
    </source>
</evidence>
<dbReference type="SUPFAM" id="SSF53098">
    <property type="entry name" value="Ribonuclease H-like"/>
    <property type="match status" value="1"/>
</dbReference>
<dbReference type="Pfam" id="PF03104">
    <property type="entry name" value="DNA_pol_B_exo1"/>
    <property type="match status" value="1"/>
</dbReference>
<proteinExistence type="predicted"/>
<feature type="domain" description="DNA-directed DNA polymerase family B exonuclease" evidence="1">
    <location>
        <begin position="66"/>
        <end position="102"/>
    </location>
</feature>
<evidence type="ECO:0000259" key="1">
    <source>
        <dbReference type="Pfam" id="PF03104"/>
    </source>
</evidence>
<reference evidence="2" key="2">
    <citation type="submission" date="2014-07" db="EMBL/GenBank/DDBJ databases">
        <authorList>
            <person name="Hull J."/>
        </authorList>
    </citation>
    <scope>NUCLEOTIDE SEQUENCE</scope>
</reference>
<dbReference type="AlphaFoldDB" id="A0A0A9Z586"/>
<protein>
    <submittedName>
        <fullName evidence="2">DNA polymerase alpha catalytic subunit</fullName>
    </submittedName>
</protein>
<organism evidence="2">
    <name type="scientific">Lygus hesperus</name>
    <name type="common">Western plant bug</name>
    <dbReference type="NCBI Taxonomy" id="30085"/>
    <lineage>
        <taxon>Eukaryota</taxon>
        <taxon>Metazoa</taxon>
        <taxon>Ecdysozoa</taxon>
        <taxon>Arthropoda</taxon>
        <taxon>Hexapoda</taxon>
        <taxon>Insecta</taxon>
        <taxon>Pterygota</taxon>
        <taxon>Neoptera</taxon>
        <taxon>Paraneoptera</taxon>
        <taxon>Hemiptera</taxon>
        <taxon>Heteroptera</taxon>
        <taxon>Panheteroptera</taxon>
        <taxon>Cimicomorpha</taxon>
        <taxon>Miridae</taxon>
        <taxon>Mirini</taxon>
        <taxon>Lygus</taxon>
    </lineage>
</organism>
<dbReference type="InterPro" id="IPR006133">
    <property type="entry name" value="DNA-dir_DNA_pol_B_exonuc"/>
</dbReference>
<dbReference type="GO" id="GO:0003676">
    <property type="term" value="F:nucleic acid binding"/>
    <property type="evidence" value="ECO:0007669"/>
    <property type="project" value="InterPro"/>
</dbReference>
<accession>A0A0A9Z586</accession>
<dbReference type="Gene3D" id="3.30.420.10">
    <property type="entry name" value="Ribonuclease H-like superfamily/Ribonuclease H"/>
    <property type="match status" value="1"/>
</dbReference>
<reference evidence="2" key="1">
    <citation type="journal article" date="2014" name="PLoS ONE">
        <title>Transcriptome-Based Identification of ABC Transporters in the Western Tarnished Plant Bug Lygus hesperus.</title>
        <authorList>
            <person name="Hull J.J."/>
            <person name="Chaney K."/>
            <person name="Geib S.M."/>
            <person name="Fabrick J.A."/>
            <person name="Brent C.S."/>
            <person name="Walsh D."/>
            <person name="Lavine L.C."/>
        </authorList>
    </citation>
    <scope>NUCLEOTIDE SEQUENCE</scope>
</reference>
<dbReference type="InterPro" id="IPR036397">
    <property type="entry name" value="RNaseH_sf"/>
</dbReference>
<name>A0A0A9Z586_LYGHE</name>
<dbReference type="EMBL" id="GBHO01004568">
    <property type="protein sequence ID" value="JAG39036.1"/>
    <property type="molecule type" value="Transcribed_RNA"/>
</dbReference>